<feature type="domain" description="PIN" evidence="2">
    <location>
        <begin position="18"/>
        <end position="79"/>
    </location>
</feature>
<organism evidence="3 4">
    <name type="scientific">Thiocapsa rosea</name>
    <dbReference type="NCBI Taxonomy" id="69360"/>
    <lineage>
        <taxon>Bacteria</taxon>
        <taxon>Pseudomonadati</taxon>
        <taxon>Pseudomonadota</taxon>
        <taxon>Gammaproteobacteria</taxon>
        <taxon>Chromatiales</taxon>
        <taxon>Chromatiaceae</taxon>
        <taxon>Thiocapsa</taxon>
    </lineage>
</organism>
<reference evidence="3 4" key="1">
    <citation type="submission" date="2018-10" db="EMBL/GenBank/DDBJ databases">
        <title>Genomic Encyclopedia of Archaeal and Bacterial Type Strains, Phase II (KMG-II): from individual species to whole genera.</title>
        <authorList>
            <person name="Goeker M."/>
        </authorList>
    </citation>
    <scope>NUCLEOTIDE SEQUENCE [LARGE SCALE GENOMIC DNA]</scope>
    <source>
        <strain evidence="3 4">DSM 235</strain>
    </source>
</reference>
<comment type="caution">
    <text evidence="3">The sequence shown here is derived from an EMBL/GenBank/DDBJ whole genome shotgun (WGS) entry which is preliminary data.</text>
</comment>
<feature type="compositionally biased region" description="Low complexity" evidence="1">
    <location>
        <begin position="133"/>
        <end position="151"/>
    </location>
</feature>
<feature type="compositionally biased region" description="Low complexity" evidence="1">
    <location>
        <begin position="113"/>
        <end position="123"/>
    </location>
</feature>
<evidence type="ECO:0000313" key="4">
    <source>
        <dbReference type="Proteomes" id="UP000274556"/>
    </source>
</evidence>
<evidence type="ECO:0000256" key="1">
    <source>
        <dbReference type="SAM" id="MobiDB-lite"/>
    </source>
</evidence>
<protein>
    <recommendedName>
        <fullName evidence="2">PIN domain-containing protein</fullName>
    </recommendedName>
</protein>
<dbReference type="SUPFAM" id="SSF88723">
    <property type="entry name" value="PIN domain-like"/>
    <property type="match status" value="1"/>
</dbReference>
<accession>A0A495V6N8</accession>
<gene>
    <name evidence="3" type="ORF">BDD21_2400</name>
</gene>
<dbReference type="AlphaFoldDB" id="A0A495V6N8"/>
<feature type="region of interest" description="Disordered" evidence="1">
    <location>
        <begin position="80"/>
        <end position="202"/>
    </location>
</feature>
<proteinExistence type="predicted"/>
<dbReference type="InterPro" id="IPR029060">
    <property type="entry name" value="PIN-like_dom_sf"/>
</dbReference>
<dbReference type="InterPro" id="IPR002716">
    <property type="entry name" value="PIN_dom"/>
</dbReference>
<evidence type="ECO:0000313" key="3">
    <source>
        <dbReference type="EMBL" id="RKT44989.1"/>
    </source>
</evidence>
<dbReference type="Proteomes" id="UP000274556">
    <property type="component" value="Unassembled WGS sequence"/>
</dbReference>
<dbReference type="Pfam" id="PF01850">
    <property type="entry name" value="PIN"/>
    <property type="match status" value="1"/>
</dbReference>
<sequence length="202" mass="22237">MARSRSTGPRLRVVRMKYLLDTNVVSEPIRARPSVSVLSGIEAHATELAVSAISWQEMHYGLERLPPGARRDRIRAYLEERVHPTPPCPSYPSTRRPANGRRANEHVWKRSGARLPTPTARSRPSPPSMGWFSSPATPRTSRTSPASSSRTGSIRKRNRGLSDGPLRLLEAQRLTRAAAIGPVLEPNKGRAQLNPAEGGESK</sequence>
<keyword evidence="4" id="KW-1185">Reference proteome</keyword>
<dbReference type="Gene3D" id="3.40.50.1010">
    <property type="entry name" value="5'-nuclease"/>
    <property type="match status" value="1"/>
</dbReference>
<dbReference type="EMBL" id="RBXL01000001">
    <property type="protein sequence ID" value="RKT44989.1"/>
    <property type="molecule type" value="Genomic_DNA"/>
</dbReference>
<name>A0A495V6N8_9GAMM</name>
<evidence type="ECO:0000259" key="2">
    <source>
        <dbReference type="Pfam" id="PF01850"/>
    </source>
</evidence>